<reference evidence="1" key="1">
    <citation type="submission" date="2021-10" db="EMBL/GenBank/DDBJ databases">
        <title>De novo Genome Assembly of Clathrus columnatus (Basidiomycota, Fungi) Using Illumina and Nanopore Sequence Data.</title>
        <authorList>
            <person name="Ogiso-Tanaka E."/>
            <person name="Itagaki H."/>
            <person name="Hosoya T."/>
            <person name="Hosaka K."/>
        </authorList>
    </citation>
    <scope>NUCLEOTIDE SEQUENCE</scope>
    <source>
        <strain evidence="1">MO-923</strain>
    </source>
</reference>
<organism evidence="1 2">
    <name type="scientific">Clathrus columnatus</name>
    <dbReference type="NCBI Taxonomy" id="1419009"/>
    <lineage>
        <taxon>Eukaryota</taxon>
        <taxon>Fungi</taxon>
        <taxon>Dikarya</taxon>
        <taxon>Basidiomycota</taxon>
        <taxon>Agaricomycotina</taxon>
        <taxon>Agaricomycetes</taxon>
        <taxon>Phallomycetidae</taxon>
        <taxon>Phallales</taxon>
        <taxon>Clathraceae</taxon>
        <taxon>Clathrus</taxon>
    </lineage>
</organism>
<dbReference type="PANTHER" id="PTHR34144:SF2">
    <property type="entry name" value="CAPSULAR ASSOCIATED PROTEIN"/>
    <property type="match status" value="1"/>
</dbReference>
<name>A0AAV5ADH2_9AGAM</name>
<evidence type="ECO:0000313" key="2">
    <source>
        <dbReference type="Proteomes" id="UP001050691"/>
    </source>
</evidence>
<comment type="caution">
    <text evidence="1">The sequence shown here is derived from an EMBL/GenBank/DDBJ whole genome shotgun (WGS) entry which is preliminary data.</text>
</comment>
<dbReference type="EMBL" id="BPWL01000007">
    <property type="protein sequence ID" value="GJJ12692.1"/>
    <property type="molecule type" value="Genomic_DNA"/>
</dbReference>
<dbReference type="InterPro" id="IPR021047">
    <property type="entry name" value="Mannosyltransferase_CMT1"/>
</dbReference>
<dbReference type="Proteomes" id="UP001050691">
    <property type="component" value="Unassembled WGS sequence"/>
</dbReference>
<dbReference type="Pfam" id="PF11735">
    <property type="entry name" value="CAP59_mtransfer"/>
    <property type="match status" value="1"/>
</dbReference>
<dbReference type="PANTHER" id="PTHR34144">
    <property type="entry name" value="CHROMOSOME 8, WHOLE GENOME SHOTGUN SEQUENCE"/>
    <property type="match status" value="1"/>
</dbReference>
<sequence>MKYAVIMLERAVSRSNSVLDIRKHPFLQAHIKRDEYDDFLILTDGADDYWERFQTFTSHADEEAVRSAVDQLFAENGWVVGLCPCLTRPFGQTHNDNPNHFLLDQLAVIIQLARRLGPQKLPVSTVDYGSTDSTATLLDLCEAVLILTGIPFCIRHIPSMTENPSAAYYPLKKANTRNLALEPLKDLYERRAVKFHRVIWLKGFTCPKDILELVKVSDANEAANDR</sequence>
<protein>
    <submittedName>
        <fullName evidence="1">Uncharacterized protein</fullName>
    </submittedName>
</protein>
<keyword evidence="2" id="KW-1185">Reference proteome</keyword>
<proteinExistence type="predicted"/>
<gene>
    <name evidence="1" type="ORF">Clacol_006936</name>
</gene>
<evidence type="ECO:0000313" key="1">
    <source>
        <dbReference type="EMBL" id="GJJ12692.1"/>
    </source>
</evidence>
<dbReference type="AlphaFoldDB" id="A0AAV5ADH2"/>
<accession>A0AAV5ADH2</accession>